<evidence type="ECO:0000313" key="3">
    <source>
        <dbReference type="EMBL" id="SCF49502.1"/>
    </source>
</evidence>
<evidence type="ECO:0000259" key="1">
    <source>
        <dbReference type="Pfam" id="PF01610"/>
    </source>
</evidence>
<feature type="domain" description="Transposase IS204/IS1001/IS1096/IS1165 zinc-finger" evidence="2">
    <location>
        <begin position="44"/>
        <end position="88"/>
    </location>
</feature>
<keyword evidence="3" id="KW-0862">Zinc</keyword>
<evidence type="ECO:0000313" key="4">
    <source>
        <dbReference type="Proteomes" id="UP000198797"/>
    </source>
</evidence>
<dbReference type="Pfam" id="PF01610">
    <property type="entry name" value="DDE_Tnp_ISL3"/>
    <property type="match status" value="1"/>
</dbReference>
<dbReference type="InterPro" id="IPR047951">
    <property type="entry name" value="Transpos_ISL3"/>
</dbReference>
<evidence type="ECO:0000259" key="2">
    <source>
        <dbReference type="Pfam" id="PF14690"/>
    </source>
</evidence>
<organism evidence="3 4">
    <name type="scientific">Micromonospora matsumotoense</name>
    <dbReference type="NCBI Taxonomy" id="121616"/>
    <lineage>
        <taxon>Bacteria</taxon>
        <taxon>Bacillati</taxon>
        <taxon>Actinomycetota</taxon>
        <taxon>Actinomycetes</taxon>
        <taxon>Micromonosporales</taxon>
        <taxon>Micromonosporaceae</taxon>
        <taxon>Micromonospora</taxon>
    </lineage>
</organism>
<keyword evidence="3" id="KW-0479">Metal-binding</keyword>
<dbReference type="EMBL" id="FMCU01000035">
    <property type="protein sequence ID" value="SCF49502.1"/>
    <property type="molecule type" value="Genomic_DNA"/>
</dbReference>
<dbReference type="STRING" id="121616.GA0070216_13514"/>
<dbReference type="PANTHER" id="PTHR33498:SF1">
    <property type="entry name" value="TRANSPOSASE FOR INSERTION SEQUENCE ELEMENT IS1557"/>
    <property type="match status" value="1"/>
</dbReference>
<keyword evidence="4" id="KW-1185">Reference proteome</keyword>
<keyword evidence="3" id="KW-0863">Zinc-finger</keyword>
<dbReference type="Proteomes" id="UP000198797">
    <property type="component" value="Unassembled WGS sequence"/>
</dbReference>
<proteinExistence type="predicted"/>
<dbReference type="NCBIfam" id="NF033550">
    <property type="entry name" value="transpos_ISL3"/>
    <property type="match status" value="1"/>
</dbReference>
<protein>
    <submittedName>
        <fullName evidence="3">Zinc-finger of transposase IS204/IS1001/IS1096/IS1165</fullName>
    </submittedName>
</protein>
<dbReference type="AlphaFoldDB" id="A0A1C5AWA7"/>
<feature type="domain" description="Transposase IS204/IS1001/IS1096/IS1165 DDE" evidence="1">
    <location>
        <begin position="164"/>
        <end position="239"/>
    </location>
</feature>
<dbReference type="InterPro" id="IPR002560">
    <property type="entry name" value="Transposase_DDE"/>
</dbReference>
<name>A0A1C5AWA7_9ACTN</name>
<dbReference type="Pfam" id="PF14690">
    <property type="entry name" value="Zn_ribbon_ISL3"/>
    <property type="match status" value="1"/>
</dbReference>
<dbReference type="PANTHER" id="PTHR33498">
    <property type="entry name" value="TRANSPOSASE FOR INSERTION SEQUENCE ELEMENT IS1557"/>
    <property type="match status" value="1"/>
</dbReference>
<dbReference type="InterPro" id="IPR029261">
    <property type="entry name" value="Transposase_Znf"/>
</dbReference>
<accession>A0A1C5AWA7</accession>
<reference evidence="4" key="1">
    <citation type="submission" date="2016-06" db="EMBL/GenBank/DDBJ databases">
        <authorList>
            <person name="Varghese N."/>
            <person name="Submissions Spin"/>
        </authorList>
    </citation>
    <scope>NUCLEOTIDE SEQUENCE [LARGE SCALE GENOMIC DNA]</scope>
    <source>
        <strain evidence="4">DSM 44100</strain>
    </source>
</reference>
<dbReference type="GO" id="GO:0008270">
    <property type="term" value="F:zinc ion binding"/>
    <property type="evidence" value="ECO:0007669"/>
    <property type="project" value="UniProtKB-KW"/>
</dbReference>
<sequence length="239" mass="26824">MSLRPVCVTDDLTKTVFSGLLPLVIDDVTDEGERILVRARTPQRPVACPGRAAVTGRVHGYHQRTLADVPVDARPVVLRVRIRRLVCPTRGRRRTFREQLPGVLSRYQRRTCRPVSQVGAVVRQLAGRAGVRVLSALAVVVSRHTALRALLRLPLPERRVPRVLGVDDFALCRRRRYATVLIDAVTRERIDVLPDRKAHTLETWLREHPGVEVVCRDSSGAYAEAVRRALPQAVQVADR</sequence>
<gene>
    <name evidence="3" type="ORF">GA0070216_13514</name>
</gene>